<evidence type="ECO:0000313" key="11">
    <source>
        <dbReference type="Proteomes" id="UP000663882"/>
    </source>
</evidence>
<feature type="disulfide bond" evidence="8">
    <location>
        <begin position="718"/>
        <end position="736"/>
    </location>
</feature>
<feature type="disulfide bond" evidence="8">
    <location>
        <begin position="1331"/>
        <end position="1346"/>
    </location>
</feature>
<gene>
    <name evidence="10" type="ORF">RFH988_LOCUS10114</name>
</gene>
<evidence type="ECO:0000256" key="2">
    <source>
        <dbReference type="ARBA" id="ARBA00022692"/>
    </source>
</evidence>
<evidence type="ECO:0000313" key="10">
    <source>
        <dbReference type="EMBL" id="CAF0923228.1"/>
    </source>
</evidence>
<evidence type="ECO:0000256" key="3">
    <source>
        <dbReference type="ARBA" id="ARBA00022737"/>
    </source>
</evidence>
<dbReference type="SUPFAM" id="SSF57196">
    <property type="entry name" value="EGF/Laminin"/>
    <property type="match status" value="1"/>
</dbReference>
<feature type="disulfide bond" evidence="8">
    <location>
        <begin position="1146"/>
        <end position="1158"/>
    </location>
</feature>
<dbReference type="Gene3D" id="4.10.400.10">
    <property type="entry name" value="Low-density Lipoprotein Receptor"/>
    <property type="match status" value="2"/>
</dbReference>
<dbReference type="SMART" id="SM00181">
    <property type="entry name" value="EGF"/>
    <property type="match status" value="3"/>
</dbReference>
<protein>
    <recommendedName>
        <fullName evidence="9">EGF-like domain-containing protein</fullName>
    </recommendedName>
</protein>
<comment type="caution">
    <text evidence="7">Lacks conserved residue(s) required for the propagation of feature annotation.</text>
</comment>
<feature type="disulfide bond" evidence="8">
    <location>
        <begin position="711"/>
        <end position="723"/>
    </location>
</feature>
<comment type="caution">
    <text evidence="10">The sequence shown here is derived from an EMBL/GenBank/DDBJ whole genome shotgun (WGS) entry which is preliminary data.</text>
</comment>
<dbReference type="InterPro" id="IPR000742">
    <property type="entry name" value="EGF"/>
</dbReference>
<proteinExistence type="predicted"/>
<dbReference type="CDD" id="cd00112">
    <property type="entry name" value="LDLa"/>
    <property type="match status" value="2"/>
</dbReference>
<dbReference type="PANTHER" id="PTHR24270">
    <property type="entry name" value="LOW-DENSITY LIPOPROTEIN RECEPTOR-RELATED"/>
    <property type="match status" value="1"/>
</dbReference>
<sequence length="1740" mass="203871">MSQPLVNQTKRLPSTFIEENVSITCIEHLSNELLYEVFDYLDGCEIYRVFCNLNSRFQYLITCLSFLLKIKIRPRTQSELMQSYENIILPNRHRLLSLSFEETKVINDFFENCILDSSFNRLQSIVLKDVEAHNSLFVFSCLKLLPHLVSLTMSMTIPWFYNLNHIYRTILSFPALKYNKLSLPPISQCNNPNIFIPVTINEKLNTIEYLVIDHHCAFFELYSLIYHTPQLRYLICRRILKRSDRLANEKPIMLPNLTHISMDICVRSPDHLGLFMTKLLAPVQALRIKYHRHTDHLDDNGWEQLIRTNLPYLRRFHYENHQCFSRYEENDFDYTKINQFTSSFWVKRQWYGKLVLNMHNICDCCSIFSHDSAWFIVSKYPEIVSYSNKNNIIMSNSQPMNNFSIQFVPPIVFRSNDNPTKRENQFFLDKFKSAFVDIHFTHLNINCKNICINMLLKIIQLLPYLNSLKVSSLPIIQSDLLFSNHGKILSSTLINNKITEMLALVAILISMITIIYGRILLYNTENKSIVEKFDCVYYVTDDGQEIPYCQRLRATQRIDQNWNECQNQGEKMSFHDLISKKIEPNEVLTWSSSIEMVDIYAGIFYNESLFEDTHHQFLCKCIKRGTFGKYCQYELTHETIKFSQAIDIQFKQKETGDPWNTQRYGKILCYETLPLQLYGLCLDWRDICDGNPQYFNGLDEENCDKLEFNECEDDEFRCTNGMCIPEEFWLDGNYDCMDWSDEYNIDLGESCYFQAKSIECDEHLCHQNTYSCGDGQCIEWFARLVFQREVSFGKDCYNKRNVNYMCEASQNQPSWTLKDGLCSPEKGYDDSRYPSLNMLNSAKLTSDEICQYLFRCILSNNFEHDCPCDQVNCSKIMMQFCLSNTIILYPPRGLINSNLVSFFVYNEWEKKSFVNMLVVTGQMKCRGYHFSAYTTETLPFALALSNRRSHYFLCAMSEYMYGYLNYSSRFQYEPNCWNNSRTFNDQPYAVFPDVCQTSRECISQYRIHDGYHDCIDKEDDFKDFDKDYCTGNVKRHRFQCFNNEHKCLLVSYLGSGKNECSNGYDEIWYGTGNPIAREINCYEGNNAGCDRLREYIRLSSITNISLLEHQEKISISQIPFYSYCNSFWDLNNHIDESSFACKYWTCQHYEYECQTGQCIQLDWVCDGEWDCADASDEEAIVLINTWSVHNAKLSELNDKVKKCRDRYSQSPFSTICNTSFEFGCYRSGVSNPLNIDTHRPCINLTQIGNKIEDCYGGYDEKNTFEINSRMLGYELVCESTHISYAAACLYSVFNNCTTILCSNHRDENGTCSGTNDFICLRTNVCMKNARCNNKLDCPDGEDEYWCISNPSQNLLRYRSKKEKEYYTKQRSMHFSYSPIVDISVTNESAMSNSNNTIRNDSLFISYSYQCNRGVTILEGNTTRCLCPPAYYGSRCEFFSDRISVITHVAPNILSNTTLKIKANFVFKETIIDHHVFHVIPTTEDVKIFKHKFYLLYMQSNSMLAHKIQRYFSRYDVIHNHPYSVHFDVFTLTTNNSIQELGSWHYPIYFDYLPGFRLAVILRFPFWFGNETYDRCLKNNCTENSICKPIFNQNNSYYCSCKSGFYGKYCQMYEHRCESYCSSDALCRFDDININYPYCICPIGRFGPRCHLKYDDCYSKPCLNDGICQSTYDISGEIPYLCACSDGYFGNRCQYKKLSVSIDLHMALISSARGTVAQIFNIHEYSLNLKYQQNFVYILHD</sequence>
<dbReference type="GO" id="GO:0016192">
    <property type="term" value="P:vesicle-mediated transport"/>
    <property type="evidence" value="ECO:0007669"/>
    <property type="project" value="UniProtKB-ARBA"/>
</dbReference>
<dbReference type="InterPro" id="IPR036055">
    <property type="entry name" value="LDL_receptor-like_sf"/>
</dbReference>
<evidence type="ECO:0000256" key="8">
    <source>
        <dbReference type="PROSITE-ProRule" id="PRU00124"/>
    </source>
</evidence>
<feature type="disulfide bond" evidence="7">
    <location>
        <begin position="1616"/>
        <end position="1626"/>
    </location>
</feature>
<accession>A0A814B8A5</accession>
<keyword evidence="7" id="KW-0245">EGF-like domain</keyword>
<dbReference type="PRINTS" id="PR00261">
    <property type="entry name" value="LDLRECEPTOR"/>
</dbReference>
<feature type="domain" description="EGF-like" evidence="9">
    <location>
        <begin position="1652"/>
        <end position="1693"/>
    </location>
</feature>
<dbReference type="Pfam" id="PF00057">
    <property type="entry name" value="Ldl_recept_a"/>
    <property type="match status" value="2"/>
</dbReference>
<evidence type="ECO:0000256" key="4">
    <source>
        <dbReference type="ARBA" id="ARBA00022989"/>
    </source>
</evidence>
<reference evidence="10" key="1">
    <citation type="submission" date="2021-02" db="EMBL/GenBank/DDBJ databases">
        <authorList>
            <person name="Nowell W R."/>
        </authorList>
    </citation>
    <scope>NUCLEOTIDE SEQUENCE</scope>
</reference>
<dbReference type="EMBL" id="CAJNOO010000372">
    <property type="protein sequence ID" value="CAF0923228.1"/>
    <property type="molecule type" value="Genomic_DNA"/>
</dbReference>
<evidence type="ECO:0000256" key="6">
    <source>
        <dbReference type="ARBA" id="ARBA00023157"/>
    </source>
</evidence>
<feature type="disulfide bond" evidence="7">
    <location>
        <begin position="1683"/>
        <end position="1692"/>
    </location>
</feature>
<dbReference type="PROSITE" id="PS50068">
    <property type="entry name" value="LDLRA_2"/>
    <property type="match status" value="3"/>
</dbReference>
<evidence type="ECO:0000256" key="5">
    <source>
        <dbReference type="ARBA" id="ARBA00023136"/>
    </source>
</evidence>
<dbReference type="SMART" id="SM00192">
    <property type="entry name" value="LDLa"/>
    <property type="match status" value="5"/>
</dbReference>
<evidence type="ECO:0000256" key="7">
    <source>
        <dbReference type="PROSITE-ProRule" id="PRU00076"/>
    </source>
</evidence>
<evidence type="ECO:0000256" key="1">
    <source>
        <dbReference type="ARBA" id="ARBA00004167"/>
    </source>
</evidence>
<dbReference type="PROSITE" id="PS01186">
    <property type="entry name" value="EGF_2"/>
    <property type="match status" value="2"/>
</dbReference>
<keyword evidence="4" id="KW-1133">Transmembrane helix</keyword>
<feature type="disulfide bond" evidence="7">
    <location>
        <begin position="1600"/>
        <end position="1609"/>
    </location>
</feature>
<dbReference type="CDD" id="cd00054">
    <property type="entry name" value="EGF_CA"/>
    <property type="match status" value="1"/>
</dbReference>
<keyword evidence="2" id="KW-0812">Transmembrane</keyword>
<feature type="disulfide bond" evidence="7">
    <location>
        <begin position="1640"/>
        <end position="1649"/>
    </location>
</feature>
<comment type="subcellular location">
    <subcellularLocation>
        <location evidence="1">Membrane</location>
        <topology evidence="1">Single-pass membrane protein</topology>
    </subcellularLocation>
</comment>
<dbReference type="SUPFAM" id="SSF57424">
    <property type="entry name" value="LDL receptor-like module"/>
    <property type="match status" value="2"/>
</dbReference>
<dbReference type="PROSITE" id="PS00022">
    <property type="entry name" value="EGF_1"/>
    <property type="match status" value="3"/>
</dbReference>
<feature type="disulfide bond" evidence="8">
    <location>
        <begin position="1153"/>
        <end position="1171"/>
    </location>
</feature>
<dbReference type="PROSITE" id="PS50026">
    <property type="entry name" value="EGF_3"/>
    <property type="match status" value="3"/>
</dbReference>
<dbReference type="OrthoDB" id="9990982at2759"/>
<keyword evidence="3" id="KW-0677">Repeat</keyword>
<organism evidence="10 11">
    <name type="scientific">Rotaria sordida</name>
    <dbReference type="NCBI Taxonomy" id="392033"/>
    <lineage>
        <taxon>Eukaryota</taxon>
        <taxon>Metazoa</taxon>
        <taxon>Spiralia</taxon>
        <taxon>Gnathifera</taxon>
        <taxon>Rotifera</taxon>
        <taxon>Eurotatoria</taxon>
        <taxon>Bdelloidea</taxon>
        <taxon>Philodinida</taxon>
        <taxon>Philodinidae</taxon>
        <taxon>Rotaria</taxon>
    </lineage>
</organism>
<dbReference type="GO" id="GO:0005886">
    <property type="term" value="C:plasma membrane"/>
    <property type="evidence" value="ECO:0007669"/>
    <property type="project" value="TreeGrafter"/>
</dbReference>
<keyword evidence="5" id="KW-0472">Membrane</keyword>
<feature type="domain" description="EGF-like" evidence="9">
    <location>
        <begin position="1612"/>
        <end position="1650"/>
    </location>
</feature>
<keyword evidence="6 7" id="KW-1015">Disulfide bond</keyword>
<feature type="domain" description="EGF-like" evidence="9">
    <location>
        <begin position="1571"/>
        <end position="1610"/>
    </location>
</feature>
<dbReference type="InterPro" id="IPR050685">
    <property type="entry name" value="LDLR"/>
</dbReference>
<dbReference type="Proteomes" id="UP000663882">
    <property type="component" value="Unassembled WGS sequence"/>
</dbReference>
<dbReference type="InterPro" id="IPR002172">
    <property type="entry name" value="LDrepeatLR_classA_rpt"/>
</dbReference>
<name>A0A814B8A5_9BILA</name>
<dbReference type="Gene3D" id="2.10.25.10">
    <property type="entry name" value="Laminin"/>
    <property type="match status" value="2"/>
</dbReference>
<feature type="disulfide bond" evidence="8">
    <location>
        <begin position="1319"/>
        <end position="1337"/>
    </location>
</feature>
<evidence type="ECO:0000259" key="9">
    <source>
        <dbReference type="PROSITE" id="PS50026"/>
    </source>
</evidence>